<dbReference type="RefSeq" id="WP_004564440.1">
    <property type="nucleotide sequence ID" value="NZ_JARKHV010000005.1"/>
</dbReference>
<dbReference type="EMBL" id="JARKHV010000005">
    <property type="protein sequence ID" value="MDF4186679.1"/>
    <property type="molecule type" value="Genomic_DNA"/>
</dbReference>
<evidence type="ECO:0000313" key="1">
    <source>
        <dbReference type="EMBL" id="MDF4186679.1"/>
    </source>
</evidence>
<dbReference type="Proteomes" id="UP001213566">
    <property type="component" value="Unassembled WGS sequence"/>
</dbReference>
<comment type="caution">
    <text evidence="1">The sequence shown here is derived from an EMBL/GenBank/DDBJ whole genome shotgun (WGS) entry which is preliminary data.</text>
</comment>
<dbReference type="InterPro" id="IPR036597">
    <property type="entry name" value="Fido-like_dom_sf"/>
</dbReference>
<sequence length="45" mass="5161">MSLNYLQKYLEDVLVRFTYHSTGIEGNSMILGEIRSVLLDGIKDK</sequence>
<dbReference type="Gene3D" id="1.10.3290.10">
    <property type="entry name" value="Fido-like domain"/>
    <property type="match status" value="1"/>
</dbReference>
<name>A0AAW6Q295_9LACO</name>
<organism evidence="1 2">
    <name type="scientific">Ligilactobacillus salivarius</name>
    <dbReference type="NCBI Taxonomy" id="1624"/>
    <lineage>
        <taxon>Bacteria</taxon>
        <taxon>Bacillati</taxon>
        <taxon>Bacillota</taxon>
        <taxon>Bacilli</taxon>
        <taxon>Lactobacillales</taxon>
        <taxon>Lactobacillaceae</taxon>
        <taxon>Ligilactobacillus</taxon>
    </lineage>
</organism>
<gene>
    <name evidence="1" type="ORF">PV940_06440</name>
</gene>
<proteinExistence type="predicted"/>
<protein>
    <submittedName>
        <fullName evidence="1">Uncharacterized protein</fullName>
    </submittedName>
</protein>
<evidence type="ECO:0000313" key="2">
    <source>
        <dbReference type="Proteomes" id="UP001213566"/>
    </source>
</evidence>
<accession>A0AAW6Q295</accession>
<dbReference type="AlphaFoldDB" id="A0AAW6Q295"/>
<reference evidence="1" key="1">
    <citation type="submission" date="2023-02" db="EMBL/GenBank/DDBJ databases">
        <title>Draft Whole-Genome Sequences of competitive exclusion Lactobacillus salivarius strains for Poultry.</title>
        <authorList>
            <person name="Ma L.M."/>
            <person name="Lopez-Guerra N."/>
            <person name="Zhang G."/>
        </authorList>
    </citation>
    <scope>NUCLEOTIDE SEQUENCE</scope>
    <source>
        <strain evidence="1">Salm-9</strain>
    </source>
</reference>